<dbReference type="InterPro" id="IPR014729">
    <property type="entry name" value="Rossmann-like_a/b/a_fold"/>
</dbReference>
<protein>
    <recommendedName>
        <fullName evidence="1">DUF218 domain-containing protein</fullName>
    </recommendedName>
</protein>
<dbReference type="InterPro" id="IPR051599">
    <property type="entry name" value="Cell_Envelope_Assoc"/>
</dbReference>
<comment type="caution">
    <text evidence="2">The sequence shown here is derived from an EMBL/GenBank/DDBJ whole genome shotgun (WGS) entry which is preliminary data.</text>
</comment>
<dbReference type="PANTHER" id="PTHR30336:SF4">
    <property type="entry name" value="ENVELOPE BIOGENESIS FACTOR ELYC"/>
    <property type="match status" value="1"/>
</dbReference>
<dbReference type="GO" id="GO:0000270">
    <property type="term" value="P:peptidoglycan metabolic process"/>
    <property type="evidence" value="ECO:0007669"/>
    <property type="project" value="TreeGrafter"/>
</dbReference>
<dbReference type="GO" id="GO:0043164">
    <property type="term" value="P:Gram-negative-bacterium-type cell wall biogenesis"/>
    <property type="evidence" value="ECO:0007669"/>
    <property type="project" value="TreeGrafter"/>
</dbReference>
<accession>A0AAV5G6C3</accession>
<evidence type="ECO:0000259" key="1">
    <source>
        <dbReference type="Pfam" id="PF02698"/>
    </source>
</evidence>
<evidence type="ECO:0000313" key="2">
    <source>
        <dbReference type="EMBL" id="GJN41800.1"/>
    </source>
</evidence>
<dbReference type="CDD" id="cd06259">
    <property type="entry name" value="YdcF-like"/>
    <property type="match status" value="1"/>
</dbReference>
<sequence>MHRADPIVVLGSRVTDGRPGALLLSRLNKALKLAKRMPDAPVIVTGDGEAAVMARYLTERGIDPERIVEEPAATSTNENLENCFALVNNARVLHVVTNEFHSLRTRLWAWHLGIPIKLHLTLTPHKYRLRNYSREILATPHSAARVVWRKFRARF</sequence>
<organism evidence="2 3">
    <name type="scientific">Corynebacterium ammoniagenes</name>
    <name type="common">Brevibacterium ammoniagenes</name>
    <dbReference type="NCBI Taxonomy" id="1697"/>
    <lineage>
        <taxon>Bacteria</taxon>
        <taxon>Bacillati</taxon>
        <taxon>Actinomycetota</taxon>
        <taxon>Actinomycetes</taxon>
        <taxon>Mycobacteriales</taxon>
        <taxon>Corynebacteriaceae</taxon>
        <taxon>Corynebacterium</taxon>
    </lineage>
</organism>
<dbReference type="Proteomes" id="UP001054925">
    <property type="component" value="Unassembled WGS sequence"/>
</dbReference>
<dbReference type="Pfam" id="PF02698">
    <property type="entry name" value="DUF218"/>
    <property type="match status" value="1"/>
</dbReference>
<dbReference type="Gene3D" id="3.40.50.620">
    <property type="entry name" value="HUPs"/>
    <property type="match status" value="1"/>
</dbReference>
<dbReference type="EMBL" id="BQKK01000001">
    <property type="protein sequence ID" value="GJN41800.1"/>
    <property type="molecule type" value="Genomic_DNA"/>
</dbReference>
<name>A0AAV5G6C3_CORAM</name>
<dbReference type="RefSeq" id="WP_003849614.1">
    <property type="nucleotide sequence ID" value="NZ_BQKK01000001.1"/>
</dbReference>
<feature type="domain" description="DUF218" evidence="1">
    <location>
        <begin position="5"/>
        <end position="131"/>
    </location>
</feature>
<gene>
    <name evidence="2" type="ORF">CAT723_02790</name>
</gene>
<dbReference type="GO" id="GO:0005886">
    <property type="term" value="C:plasma membrane"/>
    <property type="evidence" value="ECO:0007669"/>
    <property type="project" value="TreeGrafter"/>
</dbReference>
<evidence type="ECO:0000313" key="3">
    <source>
        <dbReference type="Proteomes" id="UP001054925"/>
    </source>
</evidence>
<dbReference type="PANTHER" id="PTHR30336">
    <property type="entry name" value="INNER MEMBRANE PROTEIN, PROBABLE PERMEASE"/>
    <property type="match status" value="1"/>
</dbReference>
<proteinExistence type="predicted"/>
<dbReference type="InterPro" id="IPR003848">
    <property type="entry name" value="DUF218"/>
</dbReference>
<reference evidence="2" key="1">
    <citation type="submission" date="2021-12" db="EMBL/GenBank/DDBJ databases">
        <title>Draft genome sequence of Corynebacterium ammoniagenes strain T-723.</title>
        <authorList>
            <person name="Matsuzawa M."/>
            <person name="Hiratani M."/>
            <person name="Abe I."/>
            <person name="Tsuji Y."/>
            <person name="Nakamura J."/>
        </authorList>
    </citation>
    <scope>NUCLEOTIDE SEQUENCE</scope>
    <source>
        <strain evidence="2">T-723</strain>
    </source>
</reference>
<dbReference type="AlphaFoldDB" id="A0AAV5G6C3"/>